<gene>
    <name evidence="3" type="ORF">H6G03_22685</name>
</gene>
<reference evidence="3" key="1">
    <citation type="journal article" date="2015" name="ISME J.">
        <title>Draft Genome Sequence of Streptomyces incarnatus NRRL8089, which Produces the Nucleoside Antibiotic Sinefungin.</title>
        <authorList>
            <person name="Oshima K."/>
            <person name="Hattori M."/>
            <person name="Shimizu H."/>
            <person name="Fukuda K."/>
            <person name="Nemoto M."/>
            <person name="Inagaki K."/>
            <person name="Tamura T."/>
        </authorList>
    </citation>
    <scope>NUCLEOTIDE SEQUENCE</scope>
    <source>
        <strain evidence="3">FACHB-1375</strain>
    </source>
</reference>
<keyword evidence="1" id="KW-0812">Transmembrane</keyword>
<feature type="transmembrane region" description="Helical" evidence="1">
    <location>
        <begin position="804"/>
        <end position="822"/>
    </location>
</feature>
<dbReference type="InterPro" id="IPR007890">
    <property type="entry name" value="CHASE2"/>
</dbReference>
<sequence length="840" mass="96132">MIPHESVFRLKVQRIHQTCLFELSWGRGQQLSATLEYPESLTRIYQDWQRTYLNFYKSELRGRVQNSGTISIRHIDWHAKLVEVEANFLQQFRIWLRSAELYEIRRQIVSGYSSFVIDRKEAQNKVDIFLTCSPLELARLPWEAWEIGSEFASAAKVRIFRTPLNIRTETNEEKYLSQMRSHRRRKARILAILGDDRGLNFEQDLSAVRSLDRIAEIKFVGWQPGREIAQLKSEIREAIADEQGWDILFFAGHSNETNFTGGEVAIAPGASILISEIAPQLTIAKKRGLQFAIFNSCSGLRIAESLIDLGLSQVAVMREPIHNAVAQAFLVQFLRSLAESKDVWESLQAACEYFQNEKNYIYPSAYLIPSLFCHPDAVLFRLKPHGVRQHLKQLLPTRQETIAVLTLILLSLQLPVQGYLLERRVLLQAMYRQFTGQIPNTKAPPPVLLVQIDQRSIDEGNLNESKPMPRDYLAKLVDRLSALNARVIGLDYLLVLPRTESDRKLSQSLRKAVQKQPYGTWFVFVETQDETGQRLKVLPEIASPKWSLQGDMAIPVGSYMKLAPGDNYYSDMLPFSYLLALAYQLNFQSYLLSTQPKLESGEDFIDQIKSDFKHQHQREYTSLFASASHLQPITAFSYNFGQTWLHPILDFSIPPEQVYERIPAWQLLKNTTDRSQLSHLQQQAVMIVPGGYLNAGVSRDGEDNFPLPAAIAYWRRQNDSDRSRIFTGGEIHAYMLHHHLTRSTIVPVPDLWAIAIAALLGKATTLALALRDRSRQKRFILLICIMLVYGLISLQVYISAALLLPFVLPSATLAIYVLPAFMRKKFSGFFLPQIHADKRR</sequence>
<keyword evidence="1" id="KW-0472">Membrane</keyword>
<proteinExistence type="predicted"/>
<dbReference type="InterPro" id="IPR036468">
    <property type="entry name" value="AHSP_sf"/>
</dbReference>
<evidence type="ECO:0000313" key="4">
    <source>
        <dbReference type="Proteomes" id="UP000641646"/>
    </source>
</evidence>
<dbReference type="RefSeq" id="WP_190469014.1">
    <property type="nucleotide sequence ID" value="NZ_JACJPW010000066.1"/>
</dbReference>
<evidence type="ECO:0000256" key="1">
    <source>
        <dbReference type="SAM" id="Phobius"/>
    </source>
</evidence>
<name>A0A926VJF6_9CYAN</name>
<reference evidence="3" key="2">
    <citation type="submission" date="2020-08" db="EMBL/GenBank/DDBJ databases">
        <authorList>
            <person name="Chen M."/>
            <person name="Teng W."/>
            <person name="Zhao L."/>
            <person name="Hu C."/>
            <person name="Zhou Y."/>
            <person name="Han B."/>
            <person name="Song L."/>
            <person name="Shu W."/>
        </authorList>
    </citation>
    <scope>NUCLEOTIDE SEQUENCE</scope>
    <source>
        <strain evidence="3">FACHB-1375</strain>
    </source>
</reference>
<feature type="transmembrane region" description="Helical" evidence="1">
    <location>
        <begin position="779"/>
        <end position="798"/>
    </location>
</feature>
<dbReference type="SMART" id="SM01080">
    <property type="entry name" value="CHASE2"/>
    <property type="match status" value="1"/>
</dbReference>
<dbReference type="InterPro" id="IPR024983">
    <property type="entry name" value="CHAT_dom"/>
</dbReference>
<feature type="transmembrane region" description="Helical" evidence="1">
    <location>
        <begin position="751"/>
        <end position="770"/>
    </location>
</feature>
<dbReference type="Pfam" id="PF05226">
    <property type="entry name" value="CHASE2"/>
    <property type="match status" value="1"/>
</dbReference>
<organism evidence="3 4">
    <name type="scientific">Aerosakkonema funiforme FACHB-1375</name>
    <dbReference type="NCBI Taxonomy" id="2949571"/>
    <lineage>
        <taxon>Bacteria</taxon>
        <taxon>Bacillati</taxon>
        <taxon>Cyanobacteriota</taxon>
        <taxon>Cyanophyceae</taxon>
        <taxon>Oscillatoriophycideae</taxon>
        <taxon>Aerosakkonematales</taxon>
        <taxon>Aerosakkonemataceae</taxon>
        <taxon>Aerosakkonema</taxon>
    </lineage>
</organism>
<protein>
    <submittedName>
        <fullName evidence="3">CHASE2 domain-containing protein</fullName>
    </submittedName>
</protein>
<feature type="domain" description="CHASE2" evidence="2">
    <location>
        <begin position="427"/>
        <end position="768"/>
    </location>
</feature>
<dbReference type="AlphaFoldDB" id="A0A926VJF6"/>
<evidence type="ECO:0000313" key="3">
    <source>
        <dbReference type="EMBL" id="MBD2183837.1"/>
    </source>
</evidence>
<keyword evidence="1" id="KW-1133">Transmembrane helix</keyword>
<accession>A0A926VJF6</accession>
<dbReference type="Proteomes" id="UP000641646">
    <property type="component" value="Unassembled WGS sequence"/>
</dbReference>
<dbReference type="SUPFAM" id="SSF109751">
    <property type="entry name" value="Alpha-hemoglobin stabilizing protein AHSP"/>
    <property type="match status" value="1"/>
</dbReference>
<keyword evidence="4" id="KW-1185">Reference proteome</keyword>
<evidence type="ECO:0000259" key="2">
    <source>
        <dbReference type="SMART" id="SM01080"/>
    </source>
</evidence>
<dbReference type="Pfam" id="PF12770">
    <property type="entry name" value="CHAT"/>
    <property type="match status" value="1"/>
</dbReference>
<dbReference type="EMBL" id="JACJPW010000066">
    <property type="protein sequence ID" value="MBD2183837.1"/>
    <property type="molecule type" value="Genomic_DNA"/>
</dbReference>
<comment type="caution">
    <text evidence="3">The sequence shown here is derived from an EMBL/GenBank/DDBJ whole genome shotgun (WGS) entry which is preliminary data.</text>
</comment>